<proteinExistence type="predicted"/>
<dbReference type="Proteomes" id="UP001162030">
    <property type="component" value="Chromosome"/>
</dbReference>
<dbReference type="InterPro" id="IPR003749">
    <property type="entry name" value="ThiS/MoaD-like"/>
</dbReference>
<dbReference type="EMBL" id="OX458333">
    <property type="protein sequence ID" value="CAI8872561.1"/>
    <property type="molecule type" value="Genomic_DNA"/>
</dbReference>
<reference evidence="1 2" key="1">
    <citation type="submission" date="2023-03" db="EMBL/GenBank/DDBJ databases">
        <authorList>
            <person name="Pearce D."/>
        </authorList>
    </citation>
    <scope>NUCLEOTIDE SEQUENCE [LARGE SCALE GENOMIC DNA]</scope>
    <source>
        <strain evidence="1">Msz</strain>
    </source>
</reference>
<dbReference type="SUPFAM" id="SSF54285">
    <property type="entry name" value="MoaD/ThiS"/>
    <property type="match status" value="1"/>
</dbReference>
<dbReference type="EC" id="2.8.1.12" evidence="1"/>
<keyword evidence="1" id="KW-0808">Transferase</keyword>
<protein>
    <submittedName>
        <fullName evidence="1">Molybdopterin synthase sulfur carrier subunit</fullName>
        <ecNumber evidence="1">2.8.1.12</ecNumber>
    </submittedName>
</protein>
<dbReference type="CDD" id="cd00754">
    <property type="entry name" value="Ubl_MoaD"/>
    <property type="match status" value="1"/>
</dbReference>
<dbReference type="Gene3D" id="3.10.20.30">
    <property type="match status" value="1"/>
</dbReference>
<name>A0ABM9I431_9GAMM</name>
<sequence length="80" mass="8870">MSIRVRYFGSLRERMGRVDDILAAEGIDTVSDVWKAVSEGQYLPDRILCAVNMDYAEPDAPVKDGDEVAFFPPVTGGWTC</sequence>
<evidence type="ECO:0000313" key="2">
    <source>
        <dbReference type="Proteomes" id="UP001162030"/>
    </source>
</evidence>
<accession>A0ABM9I431</accession>
<keyword evidence="2" id="KW-1185">Reference proteome</keyword>
<organism evidence="1 2">
    <name type="scientific">Methylocaldum szegediense</name>
    <dbReference type="NCBI Taxonomy" id="73780"/>
    <lineage>
        <taxon>Bacteria</taxon>
        <taxon>Pseudomonadati</taxon>
        <taxon>Pseudomonadota</taxon>
        <taxon>Gammaproteobacteria</taxon>
        <taxon>Methylococcales</taxon>
        <taxon>Methylococcaceae</taxon>
        <taxon>Methylocaldum</taxon>
    </lineage>
</organism>
<dbReference type="GO" id="GO:0030366">
    <property type="term" value="F:molybdopterin synthase activity"/>
    <property type="evidence" value="ECO:0007669"/>
    <property type="project" value="UniProtKB-EC"/>
</dbReference>
<gene>
    <name evidence="1" type="primary">moaD</name>
    <name evidence="1" type="ORF">MSZNOR_2908</name>
</gene>
<dbReference type="InterPro" id="IPR012675">
    <property type="entry name" value="Beta-grasp_dom_sf"/>
</dbReference>
<dbReference type="InterPro" id="IPR016155">
    <property type="entry name" value="Mopterin_synth/thiamin_S_b"/>
</dbReference>
<evidence type="ECO:0000313" key="1">
    <source>
        <dbReference type="EMBL" id="CAI8872561.1"/>
    </source>
</evidence>
<dbReference type="RefSeq" id="WP_026611272.1">
    <property type="nucleotide sequence ID" value="NZ_OX458333.1"/>
</dbReference>
<dbReference type="Pfam" id="PF02597">
    <property type="entry name" value="ThiS"/>
    <property type="match status" value="1"/>
</dbReference>